<proteinExistence type="predicted"/>
<accession>A0A1Z5J8E3</accession>
<organism evidence="2 3">
    <name type="scientific">Fistulifera solaris</name>
    <name type="common">Oleaginous diatom</name>
    <dbReference type="NCBI Taxonomy" id="1519565"/>
    <lineage>
        <taxon>Eukaryota</taxon>
        <taxon>Sar</taxon>
        <taxon>Stramenopiles</taxon>
        <taxon>Ochrophyta</taxon>
        <taxon>Bacillariophyta</taxon>
        <taxon>Bacillariophyceae</taxon>
        <taxon>Bacillariophycidae</taxon>
        <taxon>Naviculales</taxon>
        <taxon>Naviculaceae</taxon>
        <taxon>Fistulifera</taxon>
    </lineage>
</organism>
<name>A0A1Z5J8E3_FISSO</name>
<dbReference type="InterPro" id="IPR027417">
    <property type="entry name" value="P-loop_NTPase"/>
</dbReference>
<comment type="caution">
    <text evidence="2">The sequence shown here is derived from an EMBL/GenBank/DDBJ whole genome shotgun (WGS) entry which is preliminary data.</text>
</comment>
<dbReference type="AlphaFoldDB" id="A0A1Z5J8E3"/>
<dbReference type="PANTHER" id="PTHR43642:SF1">
    <property type="entry name" value="HYBRID SIGNAL TRANSDUCTION HISTIDINE KINASE G"/>
    <property type="match status" value="1"/>
</dbReference>
<dbReference type="EMBL" id="BDSP01000014">
    <property type="protein sequence ID" value="GAX10041.1"/>
    <property type="molecule type" value="Genomic_DNA"/>
</dbReference>
<dbReference type="InterPro" id="IPR053159">
    <property type="entry name" value="Hybrid_Histidine_Kinase"/>
</dbReference>
<dbReference type="OrthoDB" id="47974at2759"/>
<reference evidence="2 3" key="1">
    <citation type="journal article" date="2015" name="Plant Cell">
        <title>Oil accumulation by the oleaginous diatom Fistulifera solaris as revealed by the genome and transcriptome.</title>
        <authorList>
            <person name="Tanaka T."/>
            <person name="Maeda Y."/>
            <person name="Veluchamy A."/>
            <person name="Tanaka M."/>
            <person name="Abida H."/>
            <person name="Marechal E."/>
            <person name="Bowler C."/>
            <person name="Muto M."/>
            <person name="Sunaga Y."/>
            <person name="Tanaka M."/>
            <person name="Yoshino T."/>
            <person name="Taniguchi T."/>
            <person name="Fukuda Y."/>
            <person name="Nemoto M."/>
            <person name="Matsumoto M."/>
            <person name="Wong P.S."/>
            <person name="Aburatani S."/>
            <person name="Fujibuchi W."/>
        </authorList>
    </citation>
    <scope>NUCLEOTIDE SEQUENCE [LARGE SCALE GENOMIC DNA]</scope>
    <source>
        <strain evidence="2 3">JPCC DA0580</strain>
    </source>
</reference>
<dbReference type="InterPro" id="IPR041664">
    <property type="entry name" value="AAA_16"/>
</dbReference>
<gene>
    <name evidence="2" type="ORF">FisN_25Lh111</name>
</gene>
<evidence type="ECO:0000313" key="3">
    <source>
        <dbReference type="Proteomes" id="UP000198406"/>
    </source>
</evidence>
<dbReference type="Pfam" id="PF13191">
    <property type="entry name" value="AAA_16"/>
    <property type="match status" value="1"/>
</dbReference>
<sequence length="1057" mass="119401">MVETNADAPVFLQRTRSGTFCNAGPSDVPQPQMKGNTRPYVDDTNVANEFKDHDENYAPTTWKAILREKGHLSFQREETQLLDFYDERISNKSEKSKLIIIRGPVGCGKSQLAETLRKKVDHHSGYFLVGHFDPLQFDPPKPYAAFVMAVEAFTTAVINRGEEDAILGDCARLSAEDTGILIGMVPSLENIFGRRKIHETKGSSKPRGPDGLGRFVRVFHSFLRCISSETRPIVLLFKGMQFADPCSCDLLGSIIRESGIVGLLCIGTLDSNVRLDDRISAASTDFLKHDNVATIELHNLDENQVSLFLTKMFDVSTKGTLWSEFANMLYEQTQGNFLYIAIFLEMLLASKMVTNRGGTWSFSMEEVQKQIRDATLSSFFCTTISLESQQSLELLKVCACLGSEFDLKVIENIFGYRPEMYLEELSSKGYIKPAVNGYTFAHNCFQEAAYGLIPLEERSLFHVEIGRRLWRSMDSDDDLDANLYTIISQFSKGKHLLKRDKECFRLASLCLQAGQKAAKASAFRAAVSYLELGIYVLMEKADDKLGWKQAYHLTLSLYNAAAEMNLVTSQYERSEQLVKEILLHAKSPLDRVQANGTLISILGTISKQQEAIDVGLKGLEELGEGLPKRRLKMHILIELSAVKRMLRGKSDEQLMRLEPLTDTTQLSCLQIMYLIYLHCILVRPELGALVGLRSLKITLQYGLSPFSISTFAIYGMVCLEMKDVDAAHRFGQLSLKVLDKYGLVEYLPRLYAAHYGVIDSWKRPIKDSLQPLLHAHQIGLHTGDREFSFLCLNCYFFHAFHSGILLDDLMSKWRSVEGEMTSSRQESLLKMALPFVQKLLHLMNSSREEALTFKGEIMDMLLEHELAFKANLSSVATDIIICCMMLAYVFDDFTQAGTFAIWTEKHGAIVPTFQEIIRQFFQGLVAFALARQNTNRRKNIRIGSRILYRFSTFYSLKCPENCCDKQHLLEAELASVKGQRDLAYAHYTQAIAMAEKSGFLFEQALIHERFGFHLHGVGDSDKSRSHLGQSVDIYNHWGAKGKARYLQSVISCIFSQT</sequence>
<evidence type="ECO:0000259" key="1">
    <source>
        <dbReference type="Pfam" id="PF13191"/>
    </source>
</evidence>
<protein>
    <recommendedName>
        <fullName evidence="1">Orc1-like AAA ATPase domain-containing protein</fullName>
    </recommendedName>
</protein>
<keyword evidence="3" id="KW-1185">Reference proteome</keyword>
<evidence type="ECO:0000313" key="2">
    <source>
        <dbReference type="EMBL" id="GAX10041.1"/>
    </source>
</evidence>
<dbReference type="SUPFAM" id="SSF52540">
    <property type="entry name" value="P-loop containing nucleoside triphosphate hydrolases"/>
    <property type="match status" value="1"/>
</dbReference>
<dbReference type="Proteomes" id="UP000198406">
    <property type="component" value="Unassembled WGS sequence"/>
</dbReference>
<dbReference type="PANTHER" id="PTHR43642">
    <property type="entry name" value="HYBRID SIGNAL TRANSDUCTION HISTIDINE KINASE G"/>
    <property type="match status" value="1"/>
</dbReference>
<feature type="domain" description="Orc1-like AAA ATPase" evidence="1">
    <location>
        <begin position="79"/>
        <end position="258"/>
    </location>
</feature>
<dbReference type="InParanoid" id="A0A1Z5J8E3"/>